<comment type="caution">
    <text evidence="2">The sequence shown here is derived from an EMBL/GenBank/DDBJ whole genome shotgun (WGS) entry which is preliminary data.</text>
</comment>
<keyword evidence="1" id="KW-1133">Transmembrane helix</keyword>
<accession>A0A101EK78</accession>
<dbReference type="Proteomes" id="UP000053911">
    <property type="component" value="Unassembled WGS sequence"/>
</dbReference>
<protein>
    <submittedName>
        <fullName evidence="2">Membrane protein</fullName>
    </submittedName>
</protein>
<sequence length="143" mass="16368">MLYEEKRFSRFVFFLTLPAYIGLLAGLWASYYEGEGFEIMMIVFVAVVLVLVDVLTFRIEIDEREIRLRGTFGVILRKTIKIEDIESFEVKEGWINCWAPIRFNFPAKGCVIIHKKGLDVAFTTDNPEEIAMVLATLGVPRAA</sequence>
<keyword evidence="1" id="KW-0472">Membrane</keyword>
<gene>
    <name evidence="2" type="ORF">XD54_2038</name>
</gene>
<dbReference type="EMBL" id="LGFD01000082">
    <property type="protein sequence ID" value="KUK16669.1"/>
    <property type="molecule type" value="Genomic_DNA"/>
</dbReference>
<evidence type="ECO:0000313" key="2">
    <source>
        <dbReference type="EMBL" id="KUK16669.1"/>
    </source>
</evidence>
<feature type="transmembrane region" description="Helical" evidence="1">
    <location>
        <begin position="37"/>
        <end position="59"/>
    </location>
</feature>
<name>A0A101EK78_9EURY</name>
<keyword evidence="1" id="KW-0812">Transmembrane</keyword>
<dbReference type="PATRIC" id="fig|172049.5.peg.461"/>
<reference evidence="3" key="1">
    <citation type="journal article" date="2015" name="MBio">
        <title>Genome-Resolved Metagenomic Analysis Reveals Roles for Candidate Phyla and Other Microbial Community Members in Biogeochemical Transformations in Oil Reservoirs.</title>
        <authorList>
            <person name="Hu P."/>
            <person name="Tom L."/>
            <person name="Singh A."/>
            <person name="Thomas B.C."/>
            <person name="Baker B.J."/>
            <person name="Piceno Y.M."/>
            <person name="Andersen G.L."/>
            <person name="Banfield J.F."/>
        </authorList>
    </citation>
    <scope>NUCLEOTIDE SEQUENCE [LARGE SCALE GENOMIC DNA]</scope>
</reference>
<dbReference type="RefSeq" id="WP_042697423.1">
    <property type="nucleotide sequence ID" value="NZ_LGFD01000082.1"/>
</dbReference>
<proteinExistence type="predicted"/>
<feature type="transmembrane region" description="Helical" evidence="1">
    <location>
        <begin position="12"/>
        <end position="31"/>
    </location>
</feature>
<dbReference type="AlphaFoldDB" id="A0A101EK78"/>
<evidence type="ECO:0000313" key="3">
    <source>
        <dbReference type="Proteomes" id="UP000053911"/>
    </source>
</evidence>
<evidence type="ECO:0000256" key="1">
    <source>
        <dbReference type="SAM" id="Phobius"/>
    </source>
</evidence>
<organism evidence="2 3">
    <name type="scientific">Thermococcus sibiricus</name>
    <dbReference type="NCBI Taxonomy" id="172049"/>
    <lineage>
        <taxon>Archaea</taxon>
        <taxon>Methanobacteriati</taxon>
        <taxon>Methanobacteriota</taxon>
        <taxon>Thermococci</taxon>
        <taxon>Thermococcales</taxon>
        <taxon>Thermococcaceae</taxon>
        <taxon>Thermococcus</taxon>
    </lineage>
</organism>